<evidence type="ECO:0000313" key="1">
    <source>
        <dbReference type="EMBL" id="KAJ7514646.1"/>
    </source>
</evidence>
<name>A0ACC2AAX0_DIPCM</name>
<gene>
    <name evidence="1" type="ORF">O6H91_23G053700</name>
</gene>
<accession>A0ACC2AAX0</accession>
<keyword evidence="2" id="KW-1185">Reference proteome</keyword>
<organism evidence="1 2">
    <name type="scientific">Diphasiastrum complanatum</name>
    <name type="common">Issler's clubmoss</name>
    <name type="synonym">Lycopodium complanatum</name>
    <dbReference type="NCBI Taxonomy" id="34168"/>
    <lineage>
        <taxon>Eukaryota</taxon>
        <taxon>Viridiplantae</taxon>
        <taxon>Streptophyta</taxon>
        <taxon>Embryophyta</taxon>
        <taxon>Tracheophyta</taxon>
        <taxon>Lycopodiopsida</taxon>
        <taxon>Lycopodiales</taxon>
        <taxon>Lycopodiaceae</taxon>
        <taxon>Lycopodioideae</taxon>
        <taxon>Diphasiastrum</taxon>
    </lineage>
</organism>
<reference evidence="2" key="1">
    <citation type="journal article" date="2024" name="Proc. Natl. Acad. Sci. U.S.A.">
        <title>Extraordinary preservation of gene collinearity over three hundred million years revealed in homosporous lycophytes.</title>
        <authorList>
            <person name="Li C."/>
            <person name="Wickell D."/>
            <person name="Kuo L.Y."/>
            <person name="Chen X."/>
            <person name="Nie B."/>
            <person name="Liao X."/>
            <person name="Peng D."/>
            <person name="Ji J."/>
            <person name="Jenkins J."/>
            <person name="Williams M."/>
            <person name="Shu S."/>
            <person name="Plott C."/>
            <person name="Barry K."/>
            <person name="Rajasekar S."/>
            <person name="Grimwood J."/>
            <person name="Han X."/>
            <person name="Sun S."/>
            <person name="Hou Z."/>
            <person name="He W."/>
            <person name="Dai G."/>
            <person name="Sun C."/>
            <person name="Schmutz J."/>
            <person name="Leebens-Mack J.H."/>
            <person name="Li F.W."/>
            <person name="Wang L."/>
        </authorList>
    </citation>
    <scope>NUCLEOTIDE SEQUENCE [LARGE SCALE GENOMIC DNA]</scope>
    <source>
        <strain evidence="2">cv. PW_Plant_1</strain>
    </source>
</reference>
<evidence type="ECO:0000313" key="2">
    <source>
        <dbReference type="Proteomes" id="UP001162992"/>
    </source>
</evidence>
<dbReference type="Proteomes" id="UP001162992">
    <property type="component" value="Chromosome 23"/>
</dbReference>
<proteinExistence type="predicted"/>
<sequence length="585" mass="64100">MQHVVWCLLRTIWGHSKQSMVLTASGKNISKMESREAGSSKILSIGGKASYNIVKVPKAPLMACLTCTLCNNLFFEATTICECLHTFCEDCIRQRLSEDEENCCPMCNVLLGCLPLEKLRVDNQLRDLTEKIFPRKRSISSTSPISAPFKRKERSLLSLGVQAISSPSNPDSATQKGKPTMRKGYSTNALEEVEDRSRIGYGVTRKTGDADEYSLQRASLAVPFDATASDSTSFAQLTKGDGKLSSLGKAPKELQRSDPAVRIPMDEQGSLSSFGRYFGLHSKLSAISLSHNHTGNKEDRSILSENILSASLGAKLKSGLVHEETDMPRVALDLPSLPYLANVAESDAGRSKTLSDAEPHILAANIDFSLATREGSEDVHEANNEAAESPIRSPMFGQSLSLRATKNLRRVSSQLNTPYSNNSLSKEMINRPLATNNQGLQARSPNFVSALSHEKSNEVWFTLRAAENQAADGALPQISAPYIRIRDGRLPVSLVKKYLARKLDLRSETEVEITCRGQPVVSSLPLESVQNIWLATASAAFLFPEEEIGTREPYNATCTTIDTACAKDVLMVLTYGRNRRSIVSH</sequence>
<protein>
    <submittedName>
        <fullName evidence="1">Uncharacterized protein</fullName>
    </submittedName>
</protein>
<dbReference type="EMBL" id="CM055114">
    <property type="protein sequence ID" value="KAJ7514646.1"/>
    <property type="molecule type" value="Genomic_DNA"/>
</dbReference>
<comment type="caution">
    <text evidence="1">The sequence shown here is derived from an EMBL/GenBank/DDBJ whole genome shotgun (WGS) entry which is preliminary data.</text>
</comment>